<dbReference type="Gene3D" id="3.40.190.10">
    <property type="entry name" value="Periplasmic binding protein-like II"/>
    <property type="match status" value="2"/>
</dbReference>
<feature type="domain" description="Solute-binding protein family 3/N-terminal" evidence="3">
    <location>
        <begin position="47"/>
        <end position="256"/>
    </location>
</feature>
<dbReference type="AlphaFoldDB" id="A0AA87XXB5"/>
<keyword evidence="2" id="KW-0732">Signal</keyword>
<evidence type="ECO:0000313" key="5">
    <source>
        <dbReference type="Proteomes" id="UP000628442"/>
    </source>
</evidence>
<dbReference type="PANTHER" id="PTHR38834:SF3">
    <property type="entry name" value="SOLUTE-BINDING PROTEIN FAMILY 3_N-TERMINAL DOMAIN-CONTAINING PROTEIN"/>
    <property type="match status" value="1"/>
</dbReference>
<organism evidence="4 5">
    <name type="scientific">Pseudoduganella albidiflava</name>
    <dbReference type="NCBI Taxonomy" id="321983"/>
    <lineage>
        <taxon>Bacteria</taxon>
        <taxon>Pseudomonadati</taxon>
        <taxon>Pseudomonadota</taxon>
        <taxon>Betaproteobacteria</taxon>
        <taxon>Burkholderiales</taxon>
        <taxon>Oxalobacteraceae</taxon>
        <taxon>Telluria group</taxon>
        <taxon>Pseudoduganella</taxon>
    </lineage>
</organism>
<evidence type="ECO:0000313" key="4">
    <source>
        <dbReference type="EMBL" id="GGY46597.1"/>
    </source>
</evidence>
<evidence type="ECO:0000256" key="1">
    <source>
        <dbReference type="SAM" id="MobiDB-lite"/>
    </source>
</evidence>
<feature type="compositionally biased region" description="Basic and acidic residues" evidence="1">
    <location>
        <begin position="251"/>
        <end position="266"/>
    </location>
</feature>
<protein>
    <recommendedName>
        <fullName evidence="3">Solute-binding protein family 3/N-terminal domain-containing protein</fullName>
    </recommendedName>
</protein>
<feature type="region of interest" description="Disordered" evidence="1">
    <location>
        <begin position="251"/>
        <end position="283"/>
    </location>
</feature>
<dbReference type="Proteomes" id="UP000628442">
    <property type="component" value="Unassembled WGS sequence"/>
</dbReference>
<dbReference type="EMBL" id="BMWV01000006">
    <property type="protein sequence ID" value="GGY46597.1"/>
    <property type="molecule type" value="Genomic_DNA"/>
</dbReference>
<dbReference type="SUPFAM" id="SSF53850">
    <property type="entry name" value="Periplasmic binding protein-like II"/>
    <property type="match status" value="1"/>
</dbReference>
<proteinExistence type="predicted"/>
<dbReference type="InterPro" id="IPR001638">
    <property type="entry name" value="Solute-binding_3/MltF_N"/>
</dbReference>
<name>A0AA87XXB5_9BURK</name>
<dbReference type="Pfam" id="PF00497">
    <property type="entry name" value="SBP_bac_3"/>
    <property type="match status" value="1"/>
</dbReference>
<accession>A0AA87XXB5</accession>
<feature type="signal peptide" evidence="2">
    <location>
        <begin position="1"/>
        <end position="21"/>
    </location>
</feature>
<evidence type="ECO:0000256" key="2">
    <source>
        <dbReference type="SAM" id="SignalP"/>
    </source>
</evidence>
<gene>
    <name evidence="4" type="ORF">GCM10007387_30920</name>
</gene>
<dbReference type="RefSeq" id="WP_229420656.1">
    <property type="nucleotide sequence ID" value="NZ_BMWV01000006.1"/>
</dbReference>
<reference evidence="4" key="1">
    <citation type="journal article" date="2014" name="Int. J. Syst. Evol. Microbiol.">
        <title>Complete genome sequence of Corynebacterium casei LMG S-19264T (=DSM 44701T), isolated from a smear-ripened cheese.</title>
        <authorList>
            <consortium name="US DOE Joint Genome Institute (JGI-PGF)"/>
            <person name="Walter F."/>
            <person name="Albersmeier A."/>
            <person name="Kalinowski J."/>
            <person name="Ruckert C."/>
        </authorList>
    </citation>
    <scope>NUCLEOTIDE SEQUENCE</scope>
    <source>
        <strain evidence="4">KCTC 12343</strain>
    </source>
</reference>
<evidence type="ECO:0000259" key="3">
    <source>
        <dbReference type="Pfam" id="PF00497"/>
    </source>
</evidence>
<dbReference type="PANTHER" id="PTHR38834">
    <property type="entry name" value="PERIPLASMIC SUBSTRATE BINDING PROTEIN FAMILY 3"/>
    <property type="match status" value="1"/>
</dbReference>
<feature type="chain" id="PRO_5041665678" description="Solute-binding protein family 3/N-terminal domain-containing protein" evidence="2">
    <location>
        <begin position="22"/>
        <end position="283"/>
    </location>
</feature>
<sequence>MRITLAGAALAAAGTFSLAFALGQPAMAAAKSSAAAPDAWPRLAITGEHTPPTSMLVDGKPAGRQTDKVREMLERVGVPHTIDLLPWKRAYMKAQRNPLTCVYSTTRTAEREAGFKWVGPIVQSDWVLMARADRPLRLRTLEDARPLRIGTYAGDARDEFLRSRGFTVEAVQDDAVNPEKLLLNRIDLWAVASRPELDTMRRLGRDGQLVPVLVFNRVGLYLACHPSVPDRLVARMNAMLDTMRRDGSLNRIDRRYDGRTGNDRRAGKNSGQNTEKNAGKQPL</sequence>
<reference evidence="4" key="2">
    <citation type="submission" date="2022-12" db="EMBL/GenBank/DDBJ databases">
        <authorList>
            <person name="Sun Q."/>
            <person name="Kim S."/>
        </authorList>
    </citation>
    <scope>NUCLEOTIDE SEQUENCE</scope>
    <source>
        <strain evidence="4">KCTC 12343</strain>
    </source>
</reference>
<comment type="caution">
    <text evidence="4">The sequence shown here is derived from an EMBL/GenBank/DDBJ whole genome shotgun (WGS) entry which is preliminary data.</text>
</comment>